<evidence type="ECO:0000256" key="1">
    <source>
        <dbReference type="SAM" id="MobiDB-lite"/>
    </source>
</evidence>
<evidence type="ECO:0000313" key="3">
    <source>
        <dbReference type="Proteomes" id="UP000812961"/>
    </source>
</evidence>
<dbReference type="Proteomes" id="UP000812961">
    <property type="component" value="Unassembled WGS sequence"/>
</dbReference>
<name>A0ABS7GCW7_9BACT</name>
<keyword evidence="3" id="KW-1185">Reference proteome</keyword>
<dbReference type="EMBL" id="JAICCF010000002">
    <property type="protein sequence ID" value="MBW8685266.1"/>
    <property type="molecule type" value="Genomic_DNA"/>
</dbReference>
<gene>
    <name evidence="2" type="ORF">K1Y79_13095</name>
</gene>
<dbReference type="RefSeq" id="WP_220250511.1">
    <property type="nucleotide sequence ID" value="NZ_JAICCF010000002.1"/>
</dbReference>
<feature type="compositionally biased region" description="Basic and acidic residues" evidence="1">
    <location>
        <begin position="340"/>
        <end position="373"/>
    </location>
</feature>
<sequence length="593" mass="66593">MKSFYLYLLAFFIALPGMAQRKSSVKWGQDFKLKKGSIDLKVIDSDKSGIYLQEEHLAMKSYYVFGASFRSSGTLVKMNANLSEIYRHSYNKDLRGKEFEQFFPCAGDLFIIASAYHKGDKMLELFAAKVDKATGELSVRWKQIASFQQERKNDKVRFKLAYNADSTKMMLVSSIQGKERNEYKIQEFDSKLKASKPIVISNEFEAKKYELEDVLYTVNNKVVLVGRVYEYEEGKKKKDKFLDFSHYNIRVYDATGKQQTEINTSVNGRWLSSTKVLQEKNEDLVLAAFYSNEKKARRVDGLLVQRIDINTGKVISTNDKAINAAMLSDGNNEDDDDKEDDKQDKGDKVARKGGKAKTEKNGKAAKEGTKESKEEAEGFSRYMKFRNIFYTSDGGLMILAEAFHSYIYTTSYYSPGVNGAPGTMKTTTYQVFQSDDLLMCKIAASGNIDWMHVLPKSQTEHYAAGSSSGRGTGLSLTTSYFSLLNYPYYSGFGALHSGHNLSIVLNDNPKNMDITAAGQKFKSVRAFGRSECFLVSVDDVTGKITRKVLFNNRDIPTAMPGKGVVIGNDLYLVGRSDRAFGKTRIAAGKISVK</sequence>
<reference evidence="2 3" key="1">
    <citation type="submission" date="2021-08" db="EMBL/GenBank/DDBJ databases">
        <title>The genome sequence of Chitinophaga sp. B61.</title>
        <authorList>
            <person name="Zhang X."/>
        </authorList>
    </citation>
    <scope>NUCLEOTIDE SEQUENCE [LARGE SCALE GENOMIC DNA]</scope>
    <source>
        <strain evidence="2 3">B61</strain>
    </source>
</reference>
<comment type="caution">
    <text evidence="2">The sequence shown here is derived from an EMBL/GenBank/DDBJ whole genome shotgun (WGS) entry which is preliminary data.</text>
</comment>
<evidence type="ECO:0000313" key="2">
    <source>
        <dbReference type="EMBL" id="MBW8685266.1"/>
    </source>
</evidence>
<accession>A0ABS7GCW7</accession>
<feature type="region of interest" description="Disordered" evidence="1">
    <location>
        <begin position="327"/>
        <end position="373"/>
    </location>
</feature>
<organism evidence="2 3">
    <name type="scientific">Chitinophaga rhizophila</name>
    <dbReference type="NCBI Taxonomy" id="2866212"/>
    <lineage>
        <taxon>Bacteria</taxon>
        <taxon>Pseudomonadati</taxon>
        <taxon>Bacteroidota</taxon>
        <taxon>Chitinophagia</taxon>
        <taxon>Chitinophagales</taxon>
        <taxon>Chitinophagaceae</taxon>
        <taxon>Chitinophaga</taxon>
    </lineage>
</organism>
<protein>
    <submittedName>
        <fullName evidence="2">Uncharacterized protein</fullName>
    </submittedName>
</protein>
<proteinExistence type="predicted"/>